<sequence length="489" mass="52911">MKVTDTHGIDPVEITPRHVPYGPDGVDRVEGVPLATLLREYGSPLWVFSSAQLRGNFHELRDAAEDLLGSTEIAYSMKANNNRAVLQTLVGEGAFVDCSSEYELQIAVQAGTPANRIIVNGNGKAESYLTAAAALGVRQINVDSSAEVRRLERIARELGVTVDCVVRVKLGYQRLLTVDPSYERTLRVAEAKFGSSTVTGEAIDVANAITDSDALRFRGLSHHAGFAGYRANYRPELQTMHLRECAREMSEFAGTLRGLGIDTERLDVGGGLRSGKYVMLSTPGDGGDAAYHPLPSTRDYVAAVRQGIDEGWGNAPRPVVQFETGGFQVANSCVLLTTIQDVKDTEHFTHGRFLTVDTAATMFTSRGSSRVGYPVFVAGKGPDHPVDGRPVEVVGPTCAYDSIAEDIALPDVEVGDVLVVLNQGAYSEMTSTQFNGIPRPAVAMVDGEAHRLVRRRETLSDITQREVSPATLWPTTPSDEQRAGTHARR</sequence>
<gene>
    <name evidence="9" type="ORF">BIV24_22975</name>
</gene>
<keyword evidence="5" id="KW-0456">Lyase</keyword>
<dbReference type="Gene3D" id="2.40.37.10">
    <property type="entry name" value="Lyase, Ornithine Decarboxylase, Chain A, domain 1"/>
    <property type="match status" value="1"/>
</dbReference>
<accession>A0A1S2P4B9</accession>
<dbReference type="Gene3D" id="3.20.20.10">
    <property type="entry name" value="Alanine racemase"/>
    <property type="match status" value="1"/>
</dbReference>
<evidence type="ECO:0000256" key="3">
    <source>
        <dbReference type="ARBA" id="ARBA00022898"/>
    </source>
</evidence>
<evidence type="ECO:0000256" key="7">
    <source>
        <dbReference type="SAM" id="MobiDB-lite"/>
    </source>
</evidence>
<keyword evidence="2" id="KW-0210">Decarboxylase</keyword>
<feature type="region of interest" description="Disordered" evidence="7">
    <location>
        <begin position="469"/>
        <end position="489"/>
    </location>
</feature>
<reference evidence="9 10" key="1">
    <citation type="submission" date="2016-10" db="EMBL/GenBank/DDBJ databases">
        <title>Genome sequence of Streptomyces sp. MUSC 93.</title>
        <authorList>
            <person name="Lee L.-H."/>
            <person name="Ser H.-L."/>
            <person name="Law J.W.-F."/>
        </authorList>
    </citation>
    <scope>NUCLEOTIDE SEQUENCE [LARGE SCALE GENOMIC DNA]</scope>
    <source>
        <strain evidence="9 10">MUSC 93</strain>
    </source>
</reference>
<dbReference type="STRING" id="1428652.BIV24_22975"/>
<feature type="region of interest" description="Disordered" evidence="7">
    <location>
        <begin position="1"/>
        <end position="22"/>
    </location>
</feature>
<evidence type="ECO:0000256" key="4">
    <source>
        <dbReference type="ARBA" id="ARBA00023154"/>
    </source>
</evidence>
<dbReference type="SUPFAM" id="SSF50621">
    <property type="entry name" value="Alanine racemase C-terminal domain-like"/>
    <property type="match status" value="1"/>
</dbReference>
<dbReference type="Pfam" id="PF02784">
    <property type="entry name" value="Orn_Arg_deC_N"/>
    <property type="match status" value="1"/>
</dbReference>
<feature type="modified residue" description="N6-(pyridoxal phosphate)lysine" evidence="6">
    <location>
        <position position="78"/>
    </location>
</feature>
<evidence type="ECO:0000256" key="5">
    <source>
        <dbReference type="ARBA" id="ARBA00023239"/>
    </source>
</evidence>
<protein>
    <recommendedName>
        <fullName evidence="8">Orn/DAP/Arg decarboxylase 2 N-terminal domain-containing protein</fullName>
    </recommendedName>
</protein>
<dbReference type="InterPro" id="IPR029066">
    <property type="entry name" value="PLP-binding_barrel"/>
</dbReference>
<dbReference type="InterPro" id="IPR000183">
    <property type="entry name" value="Orn/DAP/Arg_de-COase"/>
</dbReference>
<dbReference type="Proteomes" id="UP000179935">
    <property type="component" value="Unassembled WGS sequence"/>
</dbReference>
<dbReference type="InterPro" id="IPR022644">
    <property type="entry name" value="De-COase2_N"/>
</dbReference>
<proteinExistence type="predicted"/>
<comment type="caution">
    <text evidence="9">The sequence shown here is derived from an EMBL/GenBank/DDBJ whole genome shotgun (WGS) entry which is preliminary data.</text>
</comment>
<dbReference type="EMBL" id="MLYP01000058">
    <property type="protein sequence ID" value="OIJ88416.1"/>
    <property type="molecule type" value="Genomic_DNA"/>
</dbReference>
<evidence type="ECO:0000256" key="6">
    <source>
        <dbReference type="PIRSR" id="PIRSR600183-50"/>
    </source>
</evidence>
<keyword evidence="4" id="KW-0028">Amino-acid biosynthesis</keyword>
<dbReference type="AlphaFoldDB" id="A0A1S2P4B9"/>
<keyword evidence="10" id="KW-1185">Reference proteome</keyword>
<comment type="cofactor">
    <cofactor evidence="1 6">
        <name>pyridoxal 5'-phosphate</name>
        <dbReference type="ChEBI" id="CHEBI:597326"/>
    </cofactor>
</comment>
<evidence type="ECO:0000256" key="2">
    <source>
        <dbReference type="ARBA" id="ARBA00022793"/>
    </source>
</evidence>
<dbReference type="SUPFAM" id="SSF51419">
    <property type="entry name" value="PLP-binding barrel"/>
    <property type="match status" value="1"/>
</dbReference>
<evidence type="ECO:0000313" key="10">
    <source>
        <dbReference type="Proteomes" id="UP000179935"/>
    </source>
</evidence>
<dbReference type="PRINTS" id="PR01179">
    <property type="entry name" value="ODADCRBXLASE"/>
</dbReference>
<feature type="compositionally biased region" description="Basic and acidic residues" evidence="7">
    <location>
        <begin position="1"/>
        <end position="10"/>
    </location>
</feature>
<keyword evidence="3 6" id="KW-0663">Pyridoxal phosphate</keyword>
<evidence type="ECO:0000313" key="9">
    <source>
        <dbReference type="EMBL" id="OIJ88416.1"/>
    </source>
</evidence>
<dbReference type="PANTHER" id="PTHR43727:SF2">
    <property type="entry name" value="GROUP IV DECARBOXYLASE"/>
    <property type="match status" value="1"/>
</dbReference>
<feature type="active site" description="Proton donor" evidence="6">
    <location>
        <position position="398"/>
    </location>
</feature>
<organism evidence="9 10">
    <name type="scientific">Streptomyces colonosanans</name>
    <dbReference type="NCBI Taxonomy" id="1428652"/>
    <lineage>
        <taxon>Bacteria</taxon>
        <taxon>Bacillati</taxon>
        <taxon>Actinomycetota</taxon>
        <taxon>Actinomycetes</taxon>
        <taxon>Kitasatosporales</taxon>
        <taxon>Streptomycetaceae</taxon>
        <taxon>Streptomyces</taxon>
    </lineage>
</organism>
<dbReference type="GO" id="GO:0008836">
    <property type="term" value="F:diaminopimelate decarboxylase activity"/>
    <property type="evidence" value="ECO:0007669"/>
    <property type="project" value="InterPro"/>
</dbReference>
<evidence type="ECO:0000259" key="8">
    <source>
        <dbReference type="Pfam" id="PF02784"/>
    </source>
</evidence>
<dbReference type="InterPro" id="IPR009006">
    <property type="entry name" value="Ala_racemase/Decarboxylase_C"/>
</dbReference>
<dbReference type="InterPro" id="IPR002986">
    <property type="entry name" value="DAP_deCOOHase_LysA"/>
</dbReference>
<name>A0A1S2P4B9_9ACTN</name>
<dbReference type="PRINTS" id="PR01181">
    <property type="entry name" value="DAPDCRBXLASE"/>
</dbReference>
<dbReference type="PANTHER" id="PTHR43727">
    <property type="entry name" value="DIAMINOPIMELATE DECARBOXYLASE"/>
    <property type="match status" value="1"/>
</dbReference>
<feature type="domain" description="Orn/DAP/Arg decarboxylase 2 N-terminal" evidence="8">
    <location>
        <begin position="62"/>
        <end position="329"/>
    </location>
</feature>
<keyword evidence="4" id="KW-0457">Lysine biosynthesis</keyword>
<evidence type="ECO:0000256" key="1">
    <source>
        <dbReference type="ARBA" id="ARBA00001933"/>
    </source>
</evidence>
<dbReference type="GO" id="GO:0009089">
    <property type="term" value="P:lysine biosynthetic process via diaminopimelate"/>
    <property type="evidence" value="ECO:0007669"/>
    <property type="project" value="InterPro"/>
</dbReference>